<dbReference type="InterPro" id="IPR045339">
    <property type="entry name" value="DUF6534"/>
</dbReference>
<evidence type="ECO:0000259" key="3">
    <source>
        <dbReference type="Pfam" id="PF20152"/>
    </source>
</evidence>
<feature type="compositionally biased region" description="Polar residues" evidence="1">
    <location>
        <begin position="320"/>
        <end position="332"/>
    </location>
</feature>
<dbReference type="PANTHER" id="PTHR40465:SF1">
    <property type="entry name" value="DUF6534 DOMAIN-CONTAINING PROTEIN"/>
    <property type="match status" value="1"/>
</dbReference>
<protein>
    <recommendedName>
        <fullName evidence="3">DUF6534 domain-containing protein</fullName>
    </recommendedName>
</protein>
<reference evidence="4" key="1">
    <citation type="submission" date="2022-01" db="EMBL/GenBank/DDBJ databases">
        <title>Comparative genomics reveals a dynamic genome evolution in the ectomycorrhizal milk-cap (Lactarius) mushrooms.</title>
        <authorList>
            <consortium name="DOE Joint Genome Institute"/>
            <person name="Lebreton A."/>
            <person name="Tang N."/>
            <person name="Kuo A."/>
            <person name="LaButti K."/>
            <person name="Drula E."/>
            <person name="Barry K."/>
            <person name="Clum A."/>
            <person name="Lipzen A."/>
            <person name="Mousain D."/>
            <person name="Ng V."/>
            <person name="Wang R."/>
            <person name="Wang X."/>
            <person name="Dai Y."/>
            <person name="Henrissat B."/>
            <person name="Grigoriev I.V."/>
            <person name="Guerin-Laguette A."/>
            <person name="Yu F."/>
            <person name="Martin F.M."/>
        </authorList>
    </citation>
    <scope>NUCLEOTIDE SEQUENCE</scope>
    <source>
        <strain evidence="4">QP</strain>
    </source>
</reference>
<organism evidence="4 5">
    <name type="scientific">Lactarius akahatsu</name>
    <dbReference type="NCBI Taxonomy" id="416441"/>
    <lineage>
        <taxon>Eukaryota</taxon>
        <taxon>Fungi</taxon>
        <taxon>Dikarya</taxon>
        <taxon>Basidiomycota</taxon>
        <taxon>Agaricomycotina</taxon>
        <taxon>Agaricomycetes</taxon>
        <taxon>Russulales</taxon>
        <taxon>Russulaceae</taxon>
        <taxon>Lactarius</taxon>
    </lineage>
</organism>
<dbReference type="EMBL" id="JAKELL010000012">
    <property type="protein sequence ID" value="KAH8995474.1"/>
    <property type="molecule type" value="Genomic_DNA"/>
</dbReference>
<feature type="transmembrane region" description="Helical" evidence="2">
    <location>
        <begin position="160"/>
        <end position="182"/>
    </location>
</feature>
<feature type="transmembrane region" description="Helical" evidence="2">
    <location>
        <begin position="20"/>
        <end position="40"/>
    </location>
</feature>
<keyword evidence="2" id="KW-1133">Transmembrane helix</keyword>
<feature type="transmembrane region" description="Helical" evidence="2">
    <location>
        <begin position="123"/>
        <end position="145"/>
    </location>
</feature>
<dbReference type="Pfam" id="PF20152">
    <property type="entry name" value="DUF6534"/>
    <property type="match status" value="1"/>
</dbReference>
<keyword evidence="5" id="KW-1185">Reference proteome</keyword>
<keyword evidence="2" id="KW-0812">Transmembrane</keyword>
<dbReference type="PANTHER" id="PTHR40465">
    <property type="entry name" value="CHROMOSOME 1, WHOLE GENOME SHOTGUN SEQUENCE"/>
    <property type="match status" value="1"/>
</dbReference>
<name>A0AAD4LLQ1_9AGAM</name>
<feature type="transmembrane region" description="Helical" evidence="2">
    <location>
        <begin position="52"/>
        <end position="76"/>
    </location>
</feature>
<evidence type="ECO:0000256" key="2">
    <source>
        <dbReference type="SAM" id="Phobius"/>
    </source>
</evidence>
<feature type="region of interest" description="Disordered" evidence="1">
    <location>
        <begin position="297"/>
        <end position="339"/>
    </location>
</feature>
<evidence type="ECO:0000313" key="4">
    <source>
        <dbReference type="EMBL" id="KAH8995474.1"/>
    </source>
</evidence>
<sequence length="339" mass="37617">MANSSSIPPDIVRVTAPILFGPMINWALYGVLCVQTYVYSYNFPDDRRALKFLAYFIFLFETVQTALTGADVYYWFMVGFGDLNRLRNSNFSAIDSPTIDAFISLIIQGFFCYRIWTLNKRMWWLCLIIAILSVTQAVGAAWGGIKSATLGRYAVIKSALYLWLVTSAVVDILIAVAMTLLLRQVRRNEGRFSNYVFPRVVRLTIETNSLTASVALVSLILYVAFPNEIYYTCPTGVIGKLYSNSLFVTLNNRIYFRDHPSPGSLGDSENVAPLASGNRGGRRLAFSAQLGLSQSITSTGTSIRLHELPPPTDPEKGKNDSVTTTSPVTLQSLEPPEGR</sequence>
<feature type="domain" description="DUF6534" evidence="3">
    <location>
        <begin position="167"/>
        <end position="253"/>
    </location>
</feature>
<gene>
    <name evidence="4" type="ORF">EDB92DRAFT_208393</name>
</gene>
<evidence type="ECO:0000313" key="5">
    <source>
        <dbReference type="Proteomes" id="UP001201163"/>
    </source>
</evidence>
<evidence type="ECO:0000256" key="1">
    <source>
        <dbReference type="SAM" id="MobiDB-lite"/>
    </source>
</evidence>
<accession>A0AAD4LLQ1</accession>
<dbReference type="AlphaFoldDB" id="A0AAD4LLQ1"/>
<proteinExistence type="predicted"/>
<feature type="transmembrane region" description="Helical" evidence="2">
    <location>
        <begin position="96"/>
        <end position="116"/>
    </location>
</feature>
<dbReference type="Proteomes" id="UP001201163">
    <property type="component" value="Unassembled WGS sequence"/>
</dbReference>
<keyword evidence="2" id="KW-0472">Membrane</keyword>
<comment type="caution">
    <text evidence="4">The sequence shown here is derived from an EMBL/GenBank/DDBJ whole genome shotgun (WGS) entry which is preliminary data.</text>
</comment>
<feature type="transmembrane region" description="Helical" evidence="2">
    <location>
        <begin position="203"/>
        <end position="225"/>
    </location>
</feature>